<dbReference type="SMART" id="SM00382">
    <property type="entry name" value="AAA"/>
    <property type="match status" value="1"/>
</dbReference>
<dbReference type="AlphaFoldDB" id="A0AAE4FPX8"/>
<dbReference type="PRINTS" id="PR00051">
    <property type="entry name" value="DNAA"/>
</dbReference>
<evidence type="ECO:0000256" key="2">
    <source>
        <dbReference type="ARBA" id="ARBA00022490"/>
    </source>
</evidence>
<dbReference type="Gene3D" id="1.10.1750.10">
    <property type="match status" value="1"/>
</dbReference>
<proteinExistence type="inferred from homology"/>
<dbReference type="InterPro" id="IPR001957">
    <property type="entry name" value="Chromosome_initiator_DnaA"/>
</dbReference>
<dbReference type="InterPro" id="IPR013159">
    <property type="entry name" value="DnaA_C"/>
</dbReference>
<feature type="binding site" evidence="8">
    <location>
        <position position="188"/>
    </location>
    <ligand>
        <name>ATP</name>
        <dbReference type="ChEBI" id="CHEBI:30616"/>
    </ligand>
</feature>
<feature type="binding site" evidence="8">
    <location>
        <position position="187"/>
    </location>
    <ligand>
        <name>ATP</name>
        <dbReference type="ChEBI" id="CHEBI:30616"/>
    </ligand>
</feature>
<dbReference type="Pfam" id="PF08299">
    <property type="entry name" value="Bac_DnaA_C"/>
    <property type="match status" value="1"/>
</dbReference>
<evidence type="ECO:0000256" key="3">
    <source>
        <dbReference type="ARBA" id="ARBA00022705"/>
    </source>
</evidence>
<feature type="region of interest" description="Domain III, AAA+ region" evidence="8">
    <location>
        <begin position="140"/>
        <end position="356"/>
    </location>
</feature>
<comment type="subunit">
    <text evidence="8">Oligomerizes as a right-handed, spiral filament on DNA at oriC.</text>
</comment>
<comment type="caution">
    <text evidence="8">Lacks conserved residue(s) required for the propagation of feature annotation.</text>
</comment>
<keyword evidence="5 8" id="KW-0067">ATP-binding</keyword>
<dbReference type="GO" id="GO:0008289">
    <property type="term" value="F:lipid binding"/>
    <property type="evidence" value="ECO:0007669"/>
    <property type="project" value="UniProtKB-KW"/>
</dbReference>
<evidence type="ECO:0000256" key="9">
    <source>
        <dbReference type="NCBIfam" id="TIGR00362"/>
    </source>
</evidence>
<feature type="binding site" evidence="8">
    <location>
        <position position="186"/>
    </location>
    <ligand>
        <name>ATP</name>
        <dbReference type="ChEBI" id="CHEBI:30616"/>
    </ligand>
</feature>
<dbReference type="EMBL" id="JAVMIP010000001">
    <property type="protein sequence ID" value="MDS3859584.1"/>
    <property type="molecule type" value="Genomic_DNA"/>
</dbReference>
<feature type="region of interest" description="Domain IV, binds dsDNA" evidence="8">
    <location>
        <begin position="357"/>
        <end position="481"/>
    </location>
</feature>
<dbReference type="SUPFAM" id="SSF48295">
    <property type="entry name" value="TrpR-like"/>
    <property type="match status" value="1"/>
</dbReference>
<feature type="domain" description="Chromosomal replication initiator DnaA C-terminal" evidence="13">
    <location>
        <begin position="382"/>
        <end position="451"/>
    </location>
</feature>
<keyword evidence="3 8" id="KW-0235">DNA replication</keyword>
<dbReference type="CDD" id="cd06571">
    <property type="entry name" value="Bac_DnaA_C"/>
    <property type="match status" value="1"/>
</dbReference>
<comment type="caution">
    <text evidence="14">The sequence shown here is derived from an EMBL/GenBank/DDBJ whole genome shotgun (WGS) entry which is preliminary data.</text>
</comment>
<dbReference type="GO" id="GO:0005524">
    <property type="term" value="F:ATP binding"/>
    <property type="evidence" value="ECO:0007669"/>
    <property type="project" value="UniProtKB-UniRule"/>
</dbReference>
<evidence type="ECO:0000256" key="11">
    <source>
        <dbReference type="RuleBase" id="RU004227"/>
    </source>
</evidence>
<dbReference type="PANTHER" id="PTHR30050">
    <property type="entry name" value="CHROMOSOMAL REPLICATION INITIATOR PROTEIN DNAA"/>
    <property type="match status" value="1"/>
</dbReference>
<evidence type="ECO:0000256" key="7">
    <source>
        <dbReference type="ARBA" id="ARBA00023125"/>
    </source>
</evidence>
<keyword evidence="6 8" id="KW-0446">Lipid-binding</keyword>
<dbReference type="HAMAP" id="MF_00377">
    <property type="entry name" value="DnaA_bact"/>
    <property type="match status" value="1"/>
</dbReference>
<dbReference type="PANTHER" id="PTHR30050:SF2">
    <property type="entry name" value="CHROMOSOMAL REPLICATION INITIATOR PROTEIN DNAA"/>
    <property type="match status" value="1"/>
</dbReference>
<dbReference type="InterPro" id="IPR038454">
    <property type="entry name" value="DnaA_N_sf"/>
</dbReference>
<sequence length="481" mass="54203">MPNPNLYSQFPSPEASVEISPETFWNQILERLQLLLSRPTFETWIKTATVESFDGKVLVVCMPNPFARNWLHKYYLKTISDVAHDVMGYPVEIRLAIAQGSEESTEIPNPPPQTMELVPNQSGPSLLVPPPAPSRDRIGELNPKYVFSRYVVGPNNRMAHAACLAVAESPGREFNPLFLCGGVGLGKTHLMQAIGHYRLEIDPQAKIFYVSTEQFTNDLIAAIRKDSMQTFREHYRAVDVILVDDIQFIEGKEYTQEEFFHTFNTLHEAGKQVVLASDRPPSQIPRLQERLCSRFSMGLIADIQPPDLETRMAILQKKAEYENIRLPREVVEYIASSYTSNIRELEGALIRAVAYISISGLSMTVENIAPVLNPANRKIEASPEIIFNVITESFGIAIEDLKGNSRRREISVARQVGMYLMRQYTGLSLPKIGEEFGGKDHTTVMYSCEKVTELQRTDPEMGSLLRQLSDRINLASRPAEA</sequence>
<evidence type="ECO:0000313" key="14">
    <source>
        <dbReference type="EMBL" id="MDS3859584.1"/>
    </source>
</evidence>
<evidence type="ECO:0000259" key="13">
    <source>
        <dbReference type="SMART" id="SM00760"/>
    </source>
</evidence>
<reference evidence="15" key="1">
    <citation type="submission" date="2023-07" db="EMBL/GenBank/DDBJ databases">
        <authorList>
            <person name="Luz R."/>
            <person name="Cordeiro R."/>
            <person name="Fonseca A."/>
            <person name="Goncalves V."/>
        </authorList>
    </citation>
    <scope>NUCLEOTIDE SEQUENCE [LARGE SCALE GENOMIC DNA]</scope>
    <source>
        <strain evidence="15">BACA0444</strain>
    </source>
</reference>
<keyword evidence="15" id="KW-1185">Reference proteome</keyword>
<evidence type="ECO:0000256" key="5">
    <source>
        <dbReference type="ARBA" id="ARBA00022840"/>
    </source>
</evidence>
<dbReference type="PROSITE" id="PS01008">
    <property type="entry name" value="DNAA"/>
    <property type="match status" value="1"/>
</dbReference>
<accession>A0AAE4FPX8</accession>
<dbReference type="CDD" id="cd00009">
    <property type="entry name" value="AAA"/>
    <property type="match status" value="1"/>
</dbReference>
<dbReference type="InterPro" id="IPR003593">
    <property type="entry name" value="AAA+_ATPase"/>
</dbReference>
<dbReference type="GO" id="GO:0006275">
    <property type="term" value="P:regulation of DNA replication"/>
    <property type="evidence" value="ECO:0007669"/>
    <property type="project" value="UniProtKB-UniRule"/>
</dbReference>
<feature type="domain" description="AAA+ ATPase" evidence="12">
    <location>
        <begin position="173"/>
        <end position="301"/>
    </location>
</feature>
<feature type="binding site" evidence="8">
    <location>
        <position position="184"/>
    </location>
    <ligand>
        <name>ATP</name>
        <dbReference type="ChEBI" id="CHEBI:30616"/>
    </ligand>
</feature>
<dbReference type="GO" id="GO:0003688">
    <property type="term" value="F:DNA replication origin binding"/>
    <property type="evidence" value="ECO:0007669"/>
    <property type="project" value="UniProtKB-UniRule"/>
</dbReference>
<comment type="similarity">
    <text evidence="1 8 11">Belongs to the DnaA family.</text>
</comment>
<dbReference type="Gene3D" id="1.10.8.60">
    <property type="match status" value="1"/>
</dbReference>
<evidence type="ECO:0000256" key="10">
    <source>
        <dbReference type="RuleBase" id="RU000577"/>
    </source>
</evidence>
<organism evidence="14 15">
    <name type="scientific">Pseudocalidococcus azoricus BACA0444</name>
    <dbReference type="NCBI Taxonomy" id="2918990"/>
    <lineage>
        <taxon>Bacteria</taxon>
        <taxon>Bacillati</taxon>
        <taxon>Cyanobacteriota</taxon>
        <taxon>Cyanophyceae</taxon>
        <taxon>Acaryochloridales</taxon>
        <taxon>Thermosynechococcaceae</taxon>
        <taxon>Pseudocalidococcus</taxon>
        <taxon>Pseudocalidococcus azoricus</taxon>
    </lineage>
</organism>
<dbReference type="InterPro" id="IPR010921">
    <property type="entry name" value="Trp_repressor/repl_initiator"/>
</dbReference>
<dbReference type="SMART" id="SM00760">
    <property type="entry name" value="Bac_DnaA_C"/>
    <property type="match status" value="1"/>
</dbReference>
<name>A0AAE4FPX8_9CYAN</name>
<evidence type="ECO:0000256" key="8">
    <source>
        <dbReference type="HAMAP-Rule" id="MF_00377"/>
    </source>
</evidence>
<dbReference type="Proteomes" id="UP001268256">
    <property type="component" value="Unassembled WGS sequence"/>
</dbReference>
<dbReference type="SUPFAM" id="SSF52540">
    <property type="entry name" value="P-loop containing nucleoside triphosphate hydrolases"/>
    <property type="match status" value="1"/>
</dbReference>
<dbReference type="GO" id="GO:0005886">
    <property type="term" value="C:plasma membrane"/>
    <property type="evidence" value="ECO:0007669"/>
    <property type="project" value="TreeGrafter"/>
</dbReference>
<dbReference type="InterPro" id="IPR024633">
    <property type="entry name" value="DnaA_N_dom"/>
</dbReference>
<protein>
    <recommendedName>
        <fullName evidence="8 9">Chromosomal replication initiator protein DnaA</fullName>
    </recommendedName>
</protein>
<keyword evidence="4 8" id="KW-0547">Nucleotide-binding</keyword>
<evidence type="ECO:0000256" key="6">
    <source>
        <dbReference type="ARBA" id="ARBA00023121"/>
    </source>
</evidence>
<comment type="function">
    <text evidence="8 10">Plays an essential role in the initiation and regulation of chromosomal replication. ATP-DnaA binds to the origin of replication (oriC) to initiate formation of the DNA replication initiation complex once per cell cycle. Binds the DnaA box (a 9 base pair repeat at the origin) and separates the double-stranded (ds)DNA. Forms a right-handed helical filament on oriC DNA; dsDNA binds to the exterior of the filament while single-stranded (ss)DNA is stabiized in the filament's interior. The ATP-DnaA-oriC complex binds and stabilizes one strand of the AT-rich DNA unwinding element (DUE), permitting loading of DNA polymerase. After initiation quickly degrades to an ADP-DnaA complex that is not apt for DNA replication. Binds acidic phospholipids.</text>
</comment>
<dbReference type="InterPro" id="IPR020591">
    <property type="entry name" value="Chromosome_initiator_DnaA-like"/>
</dbReference>
<keyword evidence="2 8" id="KW-0963">Cytoplasm</keyword>
<dbReference type="Gene3D" id="3.30.300.180">
    <property type="match status" value="1"/>
</dbReference>
<dbReference type="FunFam" id="3.40.50.300:FF:000150">
    <property type="entry name" value="Chromosomal replication initiator protein DnaA"/>
    <property type="match status" value="1"/>
</dbReference>
<dbReference type="InterPro" id="IPR013317">
    <property type="entry name" value="DnaA_dom"/>
</dbReference>
<dbReference type="Gene3D" id="3.40.50.300">
    <property type="entry name" value="P-loop containing nucleotide triphosphate hydrolases"/>
    <property type="match status" value="1"/>
</dbReference>
<dbReference type="Pfam" id="PF00308">
    <property type="entry name" value="Bac_DnaA"/>
    <property type="match status" value="1"/>
</dbReference>
<comment type="subcellular location">
    <subcellularLocation>
        <location evidence="8">Cytoplasm</location>
    </subcellularLocation>
</comment>
<keyword evidence="7 8" id="KW-0238">DNA-binding</keyword>
<comment type="domain">
    <text evidence="8">Domain I is involved in oligomerization and binding regulators, domain II is flexibile and of varying length in different bacteria, domain III forms the AAA+ region, while domain IV binds dsDNA.</text>
</comment>
<feature type="region of interest" description="Domain I, interacts with DnaA modulators" evidence="8">
    <location>
        <begin position="1"/>
        <end position="105"/>
    </location>
</feature>
<dbReference type="Pfam" id="PF11638">
    <property type="entry name" value="DnaA_N"/>
    <property type="match status" value="1"/>
</dbReference>
<dbReference type="InterPro" id="IPR018312">
    <property type="entry name" value="Chromosome_initiator_DnaA_CS"/>
</dbReference>
<dbReference type="InterPro" id="IPR027417">
    <property type="entry name" value="P-loop_NTPase"/>
</dbReference>
<dbReference type="NCBIfam" id="TIGR00362">
    <property type="entry name" value="DnaA"/>
    <property type="match status" value="1"/>
</dbReference>
<dbReference type="GO" id="GO:0006270">
    <property type="term" value="P:DNA replication initiation"/>
    <property type="evidence" value="ECO:0007669"/>
    <property type="project" value="UniProtKB-UniRule"/>
</dbReference>
<dbReference type="GO" id="GO:0005737">
    <property type="term" value="C:cytoplasm"/>
    <property type="evidence" value="ECO:0007669"/>
    <property type="project" value="UniProtKB-SubCell"/>
</dbReference>
<evidence type="ECO:0000313" key="15">
    <source>
        <dbReference type="Proteomes" id="UP001268256"/>
    </source>
</evidence>
<evidence type="ECO:0000256" key="4">
    <source>
        <dbReference type="ARBA" id="ARBA00022741"/>
    </source>
</evidence>
<gene>
    <name evidence="8 14" type="primary">dnaA</name>
    <name evidence="14" type="ORF">RIF25_02060</name>
</gene>
<evidence type="ECO:0000259" key="12">
    <source>
        <dbReference type="SMART" id="SM00382"/>
    </source>
</evidence>
<evidence type="ECO:0000256" key="1">
    <source>
        <dbReference type="ARBA" id="ARBA00006583"/>
    </source>
</evidence>